<organism evidence="5 6">
    <name type="scientific">Pisum sativum</name>
    <name type="common">Garden pea</name>
    <name type="synonym">Lathyrus oleraceus</name>
    <dbReference type="NCBI Taxonomy" id="3888"/>
    <lineage>
        <taxon>Eukaryota</taxon>
        <taxon>Viridiplantae</taxon>
        <taxon>Streptophyta</taxon>
        <taxon>Embryophyta</taxon>
        <taxon>Tracheophyta</taxon>
        <taxon>Spermatophyta</taxon>
        <taxon>Magnoliopsida</taxon>
        <taxon>eudicotyledons</taxon>
        <taxon>Gunneridae</taxon>
        <taxon>Pentapetalae</taxon>
        <taxon>rosids</taxon>
        <taxon>fabids</taxon>
        <taxon>Fabales</taxon>
        <taxon>Fabaceae</taxon>
        <taxon>Papilionoideae</taxon>
        <taxon>50 kb inversion clade</taxon>
        <taxon>NPAAA clade</taxon>
        <taxon>Hologalegina</taxon>
        <taxon>IRL clade</taxon>
        <taxon>Fabeae</taxon>
        <taxon>Lathyrus</taxon>
    </lineage>
</organism>
<dbReference type="Gramene" id="Psat01G0354200-T3">
    <property type="protein sequence ID" value="KAI5445347.1"/>
    <property type="gene ID" value="KIW84_013542"/>
</dbReference>
<evidence type="ECO:0000256" key="3">
    <source>
        <dbReference type="ARBA" id="ARBA00023242"/>
    </source>
</evidence>
<sequence>SESLKLTSDGDGSKTIEKHSSRISSLDSHSLILGFFFYIGPLSFPFCIKESSMENSSSGQTVQDGKLFRHLNSLIVAHLRHSNLTQAATAVASATMTPLNVEAPSNKLLDLLAKVLTKKPSIFIFYLYWLLWLLCYRQKLYIFVLIINLLFVFKL</sequence>
<gene>
    <name evidence="5" type="ORF">KIW84_013542</name>
</gene>
<evidence type="ECO:0000256" key="4">
    <source>
        <dbReference type="SAM" id="Phobius"/>
    </source>
</evidence>
<name>A0A9D5BKX6_PEA</name>
<keyword evidence="3" id="KW-0539">Nucleus</keyword>
<protein>
    <submittedName>
        <fullName evidence="5">Uncharacterized protein</fullName>
    </submittedName>
</protein>
<dbReference type="EMBL" id="JAMSHJ010000001">
    <property type="protein sequence ID" value="KAI5445347.1"/>
    <property type="molecule type" value="Genomic_DNA"/>
</dbReference>
<dbReference type="GO" id="GO:0031124">
    <property type="term" value="P:mRNA 3'-end processing"/>
    <property type="evidence" value="ECO:0007669"/>
    <property type="project" value="InterPro"/>
</dbReference>
<keyword evidence="4" id="KW-0812">Transmembrane</keyword>
<evidence type="ECO:0000256" key="1">
    <source>
        <dbReference type="ARBA" id="ARBA00004123"/>
    </source>
</evidence>
<keyword evidence="6" id="KW-1185">Reference proteome</keyword>
<reference evidence="5 6" key="1">
    <citation type="journal article" date="2022" name="Nat. Genet.">
        <title>Improved pea reference genome and pan-genome highlight genomic features and evolutionary characteristics.</title>
        <authorList>
            <person name="Yang T."/>
            <person name="Liu R."/>
            <person name="Luo Y."/>
            <person name="Hu S."/>
            <person name="Wang D."/>
            <person name="Wang C."/>
            <person name="Pandey M.K."/>
            <person name="Ge S."/>
            <person name="Xu Q."/>
            <person name="Li N."/>
            <person name="Li G."/>
            <person name="Huang Y."/>
            <person name="Saxena R.K."/>
            <person name="Ji Y."/>
            <person name="Li M."/>
            <person name="Yan X."/>
            <person name="He Y."/>
            <person name="Liu Y."/>
            <person name="Wang X."/>
            <person name="Xiang C."/>
            <person name="Varshney R.K."/>
            <person name="Ding H."/>
            <person name="Gao S."/>
            <person name="Zong X."/>
        </authorList>
    </citation>
    <scope>NUCLEOTIDE SEQUENCE [LARGE SCALE GENOMIC DNA]</scope>
    <source>
        <strain evidence="5 6">cv. Zhongwan 6</strain>
    </source>
</reference>
<evidence type="ECO:0000256" key="2">
    <source>
        <dbReference type="ARBA" id="ARBA00022664"/>
    </source>
</evidence>
<dbReference type="PANTHER" id="PTHR44133:SF2">
    <property type="entry name" value="CLEAVAGE STIMULATION FACTOR SUBUNIT 1"/>
    <property type="match status" value="1"/>
</dbReference>
<feature type="transmembrane region" description="Helical" evidence="4">
    <location>
        <begin position="126"/>
        <end position="153"/>
    </location>
</feature>
<keyword evidence="2" id="KW-0507">mRNA processing</keyword>
<dbReference type="InterPro" id="IPR044633">
    <property type="entry name" value="CstF1-like"/>
</dbReference>
<evidence type="ECO:0000313" key="6">
    <source>
        <dbReference type="Proteomes" id="UP001058974"/>
    </source>
</evidence>
<evidence type="ECO:0000313" key="5">
    <source>
        <dbReference type="EMBL" id="KAI5445347.1"/>
    </source>
</evidence>
<accession>A0A9D5BKX6</accession>
<dbReference type="GO" id="GO:0005848">
    <property type="term" value="C:mRNA cleavage stimulating factor complex"/>
    <property type="evidence" value="ECO:0007669"/>
    <property type="project" value="InterPro"/>
</dbReference>
<proteinExistence type="predicted"/>
<feature type="transmembrane region" description="Helical" evidence="4">
    <location>
        <begin position="30"/>
        <end position="48"/>
    </location>
</feature>
<comment type="caution">
    <text evidence="5">The sequence shown here is derived from an EMBL/GenBank/DDBJ whole genome shotgun (WGS) entry which is preliminary data.</text>
</comment>
<dbReference type="AlphaFoldDB" id="A0A9D5BKX6"/>
<keyword evidence="4" id="KW-0472">Membrane</keyword>
<dbReference type="GO" id="GO:0003723">
    <property type="term" value="F:RNA binding"/>
    <property type="evidence" value="ECO:0007669"/>
    <property type="project" value="TreeGrafter"/>
</dbReference>
<keyword evidence="4" id="KW-1133">Transmembrane helix</keyword>
<dbReference type="PANTHER" id="PTHR44133">
    <property type="entry name" value="CLEAVAGE STIMULATION FACTOR SUBUNIT 1"/>
    <property type="match status" value="1"/>
</dbReference>
<feature type="non-terminal residue" evidence="5">
    <location>
        <position position="1"/>
    </location>
</feature>
<comment type="subcellular location">
    <subcellularLocation>
        <location evidence="1">Nucleus</location>
    </subcellularLocation>
</comment>
<dbReference type="Proteomes" id="UP001058974">
    <property type="component" value="Chromosome 1"/>
</dbReference>